<sequence length="210" mass="25168">MPSSPDLGFLNVMNSDEELDRHPLYDTEYSRKSYHRGKDKDQVDHERKMRDIYRQQKKRFIELMQQQHEKDQRIVNRTHATKTGLSDGTYFINRPSMSKQRRGEKSTKERFPGVYDKKKKQFRRSLHQGAPRDRRRTKRQNIRNMKRRETVAQKRLQAPVTTAPVTTAPVVRPKKQSSITSYFQKMKVAPKKGKKGKRRRKTRRRTRSKK</sequence>
<feature type="compositionally biased region" description="Basic residues" evidence="1">
    <location>
        <begin position="188"/>
        <end position="210"/>
    </location>
</feature>
<evidence type="ECO:0000256" key="1">
    <source>
        <dbReference type="SAM" id="MobiDB-lite"/>
    </source>
</evidence>
<reference evidence="2" key="1">
    <citation type="journal article" date="2020" name="Nature">
        <title>Giant virus diversity and host interactions through global metagenomics.</title>
        <authorList>
            <person name="Schulz F."/>
            <person name="Roux S."/>
            <person name="Paez-Espino D."/>
            <person name="Jungbluth S."/>
            <person name="Walsh D.A."/>
            <person name="Denef V.J."/>
            <person name="McMahon K.D."/>
            <person name="Konstantinidis K.T."/>
            <person name="Eloe-Fadrosh E.A."/>
            <person name="Kyrpides N.C."/>
            <person name="Woyke T."/>
        </authorList>
    </citation>
    <scope>NUCLEOTIDE SEQUENCE</scope>
    <source>
        <strain evidence="2">GVMAG-S-ERX555967-130</strain>
    </source>
</reference>
<feature type="compositionally biased region" description="Basic and acidic residues" evidence="1">
    <location>
        <begin position="101"/>
        <end position="111"/>
    </location>
</feature>
<name>A0A6C0FCG4_9ZZZZ</name>
<accession>A0A6C0FCG4</accession>
<feature type="compositionally biased region" description="Basic residues" evidence="1">
    <location>
        <begin position="133"/>
        <end position="146"/>
    </location>
</feature>
<dbReference type="AlphaFoldDB" id="A0A6C0FCG4"/>
<feature type="region of interest" description="Disordered" evidence="1">
    <location>
        <begin position="97"/>
        <end position="210"/>
    </location>
</feature>
<evidence type="ECO:0000313" key="2">
    <source>
        <dbReference type="EMBL" id="QHT36865.1"/>
    </source>
</evidence>
<feature type="region of interest" description="Disordered" evidence="1">
    <location>
        <begin position="23"/>
        <end position="48"/>
    </location>
</feature>
<proteinExistence type="predicted"/>
<feature type="compositionally biased region" description="Basic residues" evidence="1">
    <location>
        <begin position="117"/>
        <end position="126"/>
    </location>
</feature>
<feature type="compositionally biased region" description="Low complexity" evidence="1">
    <location>
        <begin position="158"/>
        <end position="171"/>
    </location>
</feature>
<dbReference type="EMBL" id="MN738786">
    <property type="protein sequence ID" value="QHT36865.1"/>
    <property type="molecule type" value="Genomic_DNA"/>
</dbReference>
<protein>
    <submittedName>
        <fullName evidence="2">Uncharacterized protein</fullName>
    </submittedName>
</protein>
<organism evidence="2">
    <name type="scientific">viral metagenome</name>
    <dbReference type="NCBI Taxonomy" id="1070528"/>
    <lineage>
        <taxon>unclassified sequences</taxon>
        <taxon>metagenomes</taxon>
        <taxon>organismal metagenomes</taxon>
    </lineage>
</organism>